<gene>
    <name evidence="4" type="ORF">ACFSVM_18835</name>
</gene>
<dbReference type="InterPro" id="IPR011098">
    <property type="entry name" value="G5_dom"/>
</dbReference>
<proteinExistence type="predicted"/>
<dbReference type="PROSITE" id="PS51109">
    <property type="entry name" value="G5"/>
    <property type="match status" value="1"/>
</dbReference>
<dbReference type="SMART" id="SM01208">
    <property type="entry name" value="G5"/>
    <property type="match status" value="1"/>
</dbReference>
<accession>A0ABW5SSV2</accession>
<dbReference type="InterPro" id="IPR051933">
    <property type="entry name" value="Resuscitation_pf_RpfB"/>
</dbReference>
<name>A0ABW5SSV2_9BACL</name>
<dbReference type="Gene3D" id="2.40.40.10">
    <property type="entry name" value="RlpA-like domain"/>
    <property type="match status" value="1"/>
</dbReference>
<dbReference type="InterPro" id="IPR059180">
    <property type="entry name" value="3D_YorM"/>
</dbReference>
<organism evidence="4 5">
    <name type="scientific">Paenibacillus shunpengii</name>
    <dbReference type="NCBI Taxonomy" id="2054424"/>
    <lineage>
        <taxon>Bacteria</taxon>
        <taxon>Bacillati</taxon>
        <taxon>Bacillota</taxon>
        <taxon>Bacilli</taxon>
        <taxon>Bacillales</taxon>
        <taxon>Paenibacillaceae</taxon>
        <taxon>Paenibacillus</taxon>
    </lineage>
</organism>
<keyword evidence="1" id="KW-0732">Signal</keyword>
<sequence length="412" mass="44345">MGNFQLEETHESPSSSKSFALRWKHENLRQITLVAIFSIALLVMISLIVYGQGGKEISIVVDGKVQTLETREGMLSEVLDEHSIAVSPHDEVSMSLSDEIEDGDRVTINRAVAINVTADGETEQVYTTQDTVKEALAAHSIEVSEDDKVYPAADTAVKADLNIRVVRVTKQTASQEASIPFKVIKTADPSLYKGDNRVIQSGKEGVIVQTIEKTFQDGELVSKKMTGKKVQTNRVDKVIAVGTKKKPEPVQETVVASASEAEAEAATATASKASNASSSKSSANLADKVKKVSASSDSDSVTKDGVTFKAKKVLSNVSMTAYSSEQEGIGTKTASGTRVQEGRTIAVDPDVIPLGWWVYIEGVGFRRAEDTGGAIKGNKIDVYYDSLEQALNFGRKKGKTVYVIGPVKPELN</sequence>
<protein>
    <submittedName>
        <fullName evidence="4">Ubiquitin-like domain-containing protein</fullName>
    </submittedName>
</protein>
<keyword evidence="5" id="KW-1185">Reference proteome</keyword>
<dbReference type="Gene3D" id="2.20.230.10">
    <property type="entry name" value="Resuscitation-promoting factor rpfb"/>
    <property type="match status" value="1"/>
</dbReference>
<comment type="caution">
    <text evidence="4">The sequence shown here is derived from an EMBL/GenBank/DDBJ whole genome shotgun (WGS) entry which is preliminary data.</text>
</comment>
<evidence type="ECO:0000313" key="4">
    <source>
        <dbReference type="EMBL" id="MFD2702525.1"/>
    </source>
</evidence>
<dbReference type="Pfam" id="PF03990">
    <property type="entry name" value="DUF348"/>
    <property type="match status" value="2"/>
</dbReference>
<feature type="transmembrane region" description="Helical" evidence="2">
    <location>
        <begin position="31"/>
        <end position="50"/>
    </location>
</feature>
<evidence type="ECO:0000259" key="3">
    <source>
        <dbReference type="PROSITE" id="PS51109"/>
    </source>
</evidence>
<dbReference type="Proteomes" id="UP001597540">
    <property type="component" value="Unassembled WGS sequence"/>
</dbReference>
<dbReference type="PANTHER" id="PTHR39160:SF4">
    <property type="entry name" value="RESUSCITATION-PROMOTING FACTOR RPFB"/>
    <property type="match status" value="1"/>
</dbReference>
<reference evidence="5" key="1">
    <citation type="journal article" date="2019" name="Int. J. Syst. Evol. Microbiol.">
        <title>The Global Catalogue of Microorganisms (GCM) 10K type strain sequencing project: providing services to taxonomists for standard genome sequencing and annotation.</title>
        <authorList>
            <consortium name="The Broad Institute Genomics Platform"/>
            <consortium name="The Broad Institute Genome Sequencing Center for Infectious Disease"/>
            <person name="Wu L."/>
            <person name="Ma J."/>
        </authorList>
    </citation>
    <scope>NUCLEOTIDE SEQUENCE [LARGE SCALE GENOMIC DNA]</scope>
    <source>
        <strain evidence="5">KCTC 33849</strain>
    </source>
</reference>
<dbReference type="Pfam" id="PF06725">
    <property type="entry name" value="3D"/>
    <property type="match status" value="1"/>
</dbReference>
<dbReference type="InterPro" id="IPR010611">
    <property type="entry name" value="3D_dom"/>
</dbReference>
<keyword evidence="2" id="KW-0472">Membrane</keyword>
<feature type="domain" description="G5" evidence="3">
    <location>
        <begin position="165"/>
        <end position="245"/>
    </location>
</feature>
<evidence type="ECO:0000256" key="1">
    <source>
        <dbReference type="ARBA" id="ARBA00022729"/>
    </source>
</evidence>
<dbReference type="CDD" id="cd14667">
    <property type="entry name" value="3D_containing_proteins"/>
    <property type="match status" value="1"/>
</dbReference>
<dbReference type="EMBL" id="JBHUMJ010000005">
    <property type="protein sequence ID" value="MFD2702525.1"/>
    <property type="molecule type" value="Genomic_DNA"/>
</dbReference>
<dbReference type="Pfam" id="PF07501">
    <property type="entry name" value="G5"/>
    <property type="match status" value="1"/>
</dbReference>
<keyword evidence="2" id="KW-1133">Transmembrane helix</keyword>
<keyword evidence="2" id="KW-0812">Transmembrane</keyword>
<evidence type="ECO:0000256" key="2">
    <source>
        <dbReference type="SAM" id="Phobius"/>
    </source>
</evidence>
<dbReference type="InterPro" id="IPR007137">
    <property type="entry name" value="DUF348"/>
</dbReference>
<evidence type="ECO:0000313" key="5">
    <source>
        <dbReference type="Proteomes" id="UP001597540"/>
    </source>
</evidence>
<dbReference type="PANTHER" id="PTHR39160">
    <property type="entry name" value="CELL WALL-BINDING PROTEIN YOCH"/>
    <property type="match status" value="1"/>
</dbReference>
<dbReference type="InterPro" id="IPR036908">
    <property type="entry name" value="RlpA-like_sf"/>
</dbReference>
<dbReference type="SUPFAM" id="SSF50685">
    <property type="entry name" value="Barwin-like endoglucanases"/>
    <property type="match status" value="1"/>
</dbReference>
<dbReference type="RefSeq" id="WP_379263872.1">
    <property type="nucleotide sequence ID" value="NZ_JBHUMJ010000005.1"/>
</dbReference>